<feature type="chain" id="PRO_5039234148" evidence="2">
    <location>
        <begin position="18"/>
        <end position="390"/>
    </location>
</feature>
<dbReference type="AlphaFoldDB" id="A0A1I5H2U1"/>
<dbReference type="EMBL" id="FOWE01000008">
    <property type="protein sequence ID" value="SFO42604.1"/>
    <property type="molecule type" value="Genomic_DNA"/>
</dbReference>
<evidence type="ECO:0000313" key="4">
    <source>
        <dbReference type="EMBL" id="SFO42604.1"/>
    </source>
</evidence>
<evidence type="ECO:0000256" key="1">
    <source>
        <dbReference type="PROSITE-ProRule" id="PRU00473"/>
    </source>
</evidence>
<name>A0A1I5H2U1_9ACTN</name>
<dbReference type="SUPFAM" id="SSF103088">
    <property type="entry name" value="OmpA-like"/>
    <property type="match status" value="1"/>
</dbReference>
<keyword evidence="5" id="KW-1185">Reference proteome</keyword>
<dbReference type="PROSITE" id="PS51257">
    <property type="entry name" value="PROKAR_LIPOPROTEIN"/>
    <property type="match status" value="1"/>
</dbReference>
<reference evidence="5" key="1">
    <citation type="submission" date="2016-10" db="EMBL/GenBank/DDBJ databases">
        <authorList>
            <person name="Varghese N."/>
            <person name="Submissions S."/>
        </authorList>
    </citation>
    <scope>NUCLEOTIDE SEQUENCE [LARGE SCALE GENOMIC DNA]</scope>
    <source>
        <strain evidence="5">DSM 43161</strain>
    </source>
</reference>
<evidence type="ECO:0000259" key="3">
    <source>
        <dbReference type="PROSITE" id="PS51123"/>
    </source>
</evidence>
<gene>
    <name evidence="4" type="ORF">SAMN05660359_03372</name>
</gene>
<feature type="signal peptide" evidence="2">
    <location>
        <begin position="1"/>
        <end position="17"/>
    </location>
</feature>
<keyword evidence="1" id="KW-0472">Membrane</keyword>
<dbReference type="InterPro" id="IPR006665">
    <property type="entry name" value="OmpA-like"/>
</dbReference>
<keyword evidence="2" id="KW-0732">Signal</keyword>
<organism evidence="4 5">
    <name type="scientific">Geodermatophilus obscurus</name>
    <dbReference type="NCBI Taxonomy" id="1861"/>
    <lineage>
        <taxon>Bacteria</taxon>
        <taxon>Bacillati</taxon>
        <taxon>Actinomycetota</taxon>
        <taxon>Actinomycetes</taxon>
        <taxon>Geodermatophilales</taxon>
        <taxon>Geodermatophilaceae</taxon>
        <taxon>Geodermatophilus</taxon>
    </lineage>
</organism>
<evidence type="ECO:0000313" key="5">
    <source>
        <dbReference type="Proteomes" id="UP000183642"/>
    </source>
</evidence>
<evidence type="ECO:0000256" key="2">
    <source>
        <dbReference type="SAM" id="SignalP"/>
    </source>
</evidence>
<dbReference type="PROSITE" id="PS51123">
    <property type="entry name" value="OMPA_2"/>
    <property type="match status" value="1"/>
</dbReference>
<feature type="domain" description="OmpA-like" evidence="3">
    <location>
        <begin position="259"/>
        <end position="385"/>
    </location>
</feature>
<dbReference type="Gene3D" id="3.30.1330.60">
    <property type="entry name" value="OmpA-like domain"/>
    <property type="match status" value="1"/>
</dbReference>
<accession>A0A1I5H2U1</accession>
<dbReference type="GO" id="GO:0016020">
    <property type="term" value="C:membrane"/>
    <property type="evidence" value="ECO:0007669"/>
    <property type="project" value="UniProtKB-UniRule"/>
</dbReference>
<proteinExistence type="predicted"/>
<dbReference type="Pfam" id="PF00691">
    <property type="entry name" value="OmpA"/>
    <property type="match status" value="1"/>
</dbReference>
<sequence length="390" mass="40114">MSTSRPVRRLLTVAVSAALVAGLTGCGSDDVAEPTGGVAFVVGARSNMPAPQLDGGALEVLDAAVDDQSRVSITVADGEPSLVEPGAIDLLIEGATSQARDASRVENRQLVLDGLVSARAEDKETDLLGALDEAVRSISSAPGPHTVVVVDSGLSTAGALDFRARDVLSADPKALADQLAADDELPDLKGSTVVFQGLGDTFSPQMPLGRPQRQDLIDIWAAIAERAGAADVVVEESRLLVPPVGVLPKVTPVEVPDGAACTVTLTSDLVRFKPDSAEFLDRAATLEVLAPLAAQLTQPGVSATLTGTTARVGDMAGQVELSLSRAEAVRSLLTDEFESPSDAMAAIGLGSDFPEYVEDHGPDGELDEDKAAQNRRVVVQLVGGAGLTCG</sequence>
<dbReference type="InterPro" id="IPR036737">
    <property type="entry name" value="OmpA-like_sf"/>
</dbReference>
<dbReference type="Proteomes" id="UP000183642">
    <property type="component" value="Unassembled WGS sequence"/>
</dbReference>
<protein>
    <submittedName>
        <fullName evidence="4">OmpA family protein</fullName>
    </submittedName>
</protein>